<dbReference type="InterPro" id="IPR018247">
    <property type="entry name" value="EF_Hand_1_Ca_BS"/>
</dbReference>
<dbReference type="PROSITE" id="PS00018">
    <property type="entry name" value="EF_HAND_1"/>
    <property type="match status" value="3"/>
</dbReference>
<feature type="transmembrane region" description="Helical" evidence="1">
    <location>
        <begin position="967"/>
        <end position="988"/>
    </location>
</feature>
<proteinExistence type="predicted"/>
<dbReference type="InterPro" id="IPR013320">
    <property type="entry name" value="ConA-like_dom_sf"/>
</dbReference>
<name>A0A5K7XE13_9BACT</name>
<evidence type="ECO:0000259" key="3">
    <source>
        <dbReference type="Pfam" id="PF07589"/>
    </source>
</evidence>
<dbReference type="Gene3D" id="1.10.1330.10">
    <property type="entry name" value="Dockerin domain"/>
    <property type="match status" value="2"/>
</dbReference>
<keyword evidence="5" id="KW-1185">Reference proteome</keyword>
<feature type="domain" description="Ice-binding protein C-terminal" evidence="3">
    <location>
        <begin position="934"/>
        <end position="953"/>
    </location>
</feature>
<keyword evidence="1" id="KW-1133">Transmembrane helix</keyword>
<dbReference type="Pfam" id="PF00404">
    <property type="entry name" value="Dockerin_1"/>
    <property type="match status" value="1"/>
</dbReference>
<feature type="domain" description="Ice-binding protein C-terminal" evidence="3">
    <location>
        <begin position="1345"/>
        <end position="1367"/>
    </location>
</feature>
<dbReference type="Pfam" id="PF13385">
    <property type="entry name" value="Laminin_G_3"/>
    <property type="match status" value="2"/>
</dbReference>
<evidence type="ECO:0000313" key="5">
    <source>
        <dbReference type="Proteomes" id="UP000326837"/>
    </source>
</evidence>
<dbReference type="KEGG" id="lpav:PLANPX_4247"/>
<organism evidence="4 5">
    <name type="scientific">Lacipirellula parvula</name>
    <dbReference type="NCBI Taxonomy" id="2650471"/>
    <lineage>
        <taxon>Bacteria</taxon>
        <taxon>Pseudomonadati</taxon>
        <taxon>Planctomycetota</taxon>
        <taxon>Planctomycetia</taxon>
        <taxon>Pirellulales</taxon>
        <taxon>Lacipirellulaceae</taxon>
        <taxon>Lacipirellula</taxon>
    </lineage>
</organism>
<dbReference type="RefSeq" id="WP_152100170.1">
    <property type="nucleotide sequence ID" value="NZ_AP021861.1"/>
</dbReference>
<feature type="chain" id="PRO_5024912579" description="Ice-binding protein C-terminal domain-containing protein" evidence="2">
    <location>
        <begin position="28"/>
        <end position="1373"/>
    </location>
</feature>
<feature type="transmembrane region" description="Helical" evidence="1">
    <location>
        <begin position="938"/>
        <end position="955"/>
    </location>
</feature>
<dbReference type="Gene3D" id="2.60.120.200">
    <property type="match status" value="2"/>
</dbReference>
<keyword evidence="1" id="KW-0812">Transmembrane</keyword>
<accession>A0A5K7XE13</accession>
<sequence>MTRIPKLLFTAAILTSITLLIANPVMAEAVFSYDSSLGTLPTAQGWTAFEVDTTGPLTAANVAGTAAANANAVIETVGGVPTLHMRDTLSDTGFDLPSYLYAWTTQQQETLLQKGVKFTMVWQGLTAGASNGNVRFGFNNTQFEAQNSNIPADRTIEVTNFSSTLAPLDGQFHTLTIYGRKVGTEFIFSLSVDGAAEVSRSIIVNPAPTQLESAVYFGGNSSASLGSDFLVRTITMETLPLTATIDRNAGPRGTLKIVNNSTPLNIVGYSIASAGGGLDPTGWTSITDAYDAGGNQSVDPNDQWAKLSGASVRNNLAEFEPDGDGANFATGQTINLGNVWVQSPTEDLAVELLLADGSVVPVHIGYYGNGNQRFKFGDLDFDGDFDVADFQTKFRLSFGTNTLAKSEAERYQAGDFNSDGIVDEFDFLKLNSAYLAANPGAAPLSFAIPEPATAGLLAMGAMLLACGRRARGRARRAGAATIATTVAAAIFVTGSTGANAADLIAHWKFDEAAGATTAADAIGGVHNATKAGNVNSGAAGIIGSAWQFGGTTADHLAVATSASNDALLTLGENFSVSGWVKTSATTLGTMFSISDNSVANEEVMFRAVSDQGPLGIASGSADFSGRPTVGTGEAVTVSKVNTGQWRFLTYAQNTSGWSLYVDGVLEDSGVAADGLASPAAIGANIVTIGAHNRMGTTTPGYTWALNGAIDDLAVWNGRLTNGEVQNRYLAGLNGINAATPFTAQLALKVNETTGAVSLVNTSGVAFDVDLYRVRSAGNSLAPGQWLSLDDSSFDSNVWSELAATAGKVSEGAFGESTLLATGMSDVSLGTLYNKTINAKDLVFEYHVAGTPETVLYTGAVSYVTGGASGADFDANGIVDGADFLRWQRNFGISNGSATKAQGDANGDGNVNAADLTVWKTQFGTPGSATSTVAAVPEPATFALAALTLAAILVVHQRPKRLAAARSVACGTAAMLALSVTTATAAVTVDRNYRLGDDGAEGASIGAVLGSGNGFSSTFDSAGTNGAGDLQDLNVAGGPTYISVSDRPGAGSTRGASFDGVDDYLWTPIHLAVPSDVWDSTTLFPSTPFPHNYEGIRGQMMQLWVKPNSAQQNVRQEIINNTGEHGVVITEDNKWGLLSDAEPVINSGAAVGFNQWSHVQMISGFSDRVNGRSNVGGALLINGVAVAARNDAVEFNVNQLLTVGGSRVTQDLPITNPFRGVIDDVKVSVWGTSSANAANYGTLNLATDNEWIATQLAGKPLADVNLDGVVSGTGTGPAATDDVTKMLQGWGTTKLVNGVQFGDWATRQQGDLNFDGEVDLYDAFMLRQAFKGLGLELNMEVFAAGVPEPTTLGMAAVGLLAIAHARRRRKSSAQ</sequence>
<keyword evidence="1" id="KW-0472">Membrane</keyword>
<protein>
    <recommendedName>
        <fullName evidence="3">Ice-binding protein C-terminal domain-containing protein</fullName>
    </recommendedName>
</protein>
<dbReference type="GO" id="GO:0004553">
    <property type="term" value="F:hydrolase activity, hydrolyzing O-glycosyl compounds"/>
    <property type="evidence" value="ECO:0007669"/>
    <property type="project" value="InterPro"/>
</dbReference>
<reference evidence="5" key="1">
    <citation type="submission" date="2019-10" db="EMBL/GenBank/DDBJ databases">
        <title>Lacipirellula parvula gen. nov., sp. nov., representing a lineage of planctomycetes widespread in freshwater anoxic habitats, and description of the family Lacipirellulaceae.</title>
        <authorList>
            <person name="Dedysh S.N."/>
            <person name="Kulichevskaya I.S."/>
            <person name="Beletsky A.V."/>
            <person name="Rakitin A.L."/>
            <person name="Mardanov A.V."/>
            <person name="Ivanova A.A."/>
            <person name="Saltykova V.X."/>
            <person name="Rijpstra W.I.C."/>
            <person name="Sinninghe Damste J.S."/>
            <person name="Ravin N.V."/>
        </authorList>
    </citation>
    <scope>NUCLEOTIDE SEQUENCE [LARGE SCALE GENOMIC DNA]</scope>
    <source>
        <strain evidence="5">PX69</strain>
    </source>
</reference>
<evidence type="ECO:0000256" key="2">
    <source>
        <dbReference type="SAM" id="SignalP"/>
    </source>
</evidence>
<dbReference type="EMBL" id="AP021861">
    <property type="protein sequence ID" value="BBO34635.1"/>
    <property type="molecule type" value="Genomic_DNA"/>
</dbReference>
<evidence type="ECO:0000313" key="4">
    <source>
        <dbReference type="EMBL" id="BBO34635.1"/>
    </source>
</evidence>
<dbReference type="Proteomes" id="UP000326837">
    <property type="component" value="Chromosome"/>
</dbReference>
<dbReference type="InterPro" id="IPR013424">
    <property type="entry name" value="Ice-binding_C"/>
</dbReference>
<dbReference type="InterPro" id="IPR036439">
    <property type="entry name" value="Dockerin_dom_sf"/>
</dbReference>
<dbReference type="SUPFAM" id="SSF63446">
    <property type="entry name" value="Type I dockerin domain"/>
    <property type="match status" value="1"/>
</dbReference>
<dbReference type="Pfam" id="PF07589">
    <property type="entry name" value="PEP-CTERM"/>
    <property type="match status" value="2"/>
</dbReference>
<evidence type="ECO:0000256" key="1">
    <source>
        <dbReference type="SAM" id="Phobius"/>
    </source>
</evidence>
<gene>
    <name evidence="4" type="ORF">PLANPX_4247</name>
</gene>
<feature type="signal peptide" evidence="2">
    <location>
        <begin position="1"/>
        <end position="27"/>
    </location>
</feature>
<dbReference type="InterPro" id="IPR002105">
    <property type="entry name" value="Dockerin_1_rpt"/>
</dbReference>
<dbReference type="GO" id="GO:0000272">
    <property type="term" value="P:polysaccharide catabolic process"/>
    <property type="evidence" value="ECO:0007669"/>
    <property type="project" value="InterPro"/>
</dbReference>
<dbReference type="SUPFAM" id="SSF49899">
    <property type="entry name" value="Concanavalin A-like lectins/glucanases"/>
    <property type="match status" value="2"/>
</dbReference>
<keyword evidence="2" id="KW-0732">Signal</keyword>